<accession>A0A6J5MLN3</accession>
<dbReference type="EMBL" id="LR796433">
    <property type="protein sequence ID" value="CAB4144489.1"/>
    <property type="molecule type" value="Genomic_DNA"/>
</dbReference>
<organism evidence="1">
    <name type="scientific">uncultured Caudovirales phage</name>
    <dbReference type="NCBI Taxonomy" id="2100421"/>
    <lineage>
        <taxon>Viruses</taxon>
        <taxon>Duplodnaviria</taxon>
        <taxon>Heunggongvirae</taxon>
        <taxon>Uroviricota</taxon>
        <taxon>Caudoviricetes</taxon>
        <taxon>Peduoviridae</taxon>
        <taxon>Maltschvirus</taxon>
        <taxon>Maltschvirus maltsch</taxon>
    </lineage>
</organism>
<gene>
    <name evidence="1" type="ORF">UFOVP463_41</name>
</gene>
<proteinExistence type="predicted"/>
<protein>
    <submittedName>
        <fullName evidence="1">Uncharacterized protein</fullName>
    </submittedName>
</protein>
<sequence>MKNLFIVVLILVVGWLLFSRPTDLTTTRTEIDTLYKYDTFKITKKGKDIPYKVLDTTFLVDEVHDTTFILKDYAEVKAYSDTIFKDSNRFVINDTISRNKIISRGFEAFLAEKTVIRNNYIFTKEKGALFIGGFTSYDRRDGKLGLGLGLNYKTPKKDIFSLGYSTNVVTIGYFKKIM</sequence>
<reference evidence="1" key="1">
    <citation type="submission" date="2020-04" db="EMBL/GenBank/DDBJ databases">
        <authorList>
            <person name="Chiriac C."/>
            <person name="Salcher M."/>
            <person name="Ghai R."/>
            <person name="Kavagutti S V."/>
        </authorList>
    </citation>
    <scope>NUCLEOTIDE SEQUENCE</scope>
</reference>
<name>A0A6J5MLN3_9CAUD</name>
<evidence type="ECO:0000313" key="1">
    <source>
        <dbReference type="EMBL" id="CAB4144489.1"/>
    </source>
</evidence>